<evidence type="ECO:0000313" key="1">
    <source>
        <dbReference type="EMBL" id="SYV94739.1"/>
    </source>
</evidence>
<dbReference type="Proteomes" id="UP000260136">
    <property type="component" value="Chromosome"/>
</dbReference>
<dbReference type="AlphaFoldDB" id="A0A3B0PDR7"/>
<dbReference type="EMBL" id="LS991952">
    <property type="protein sequence ID" value="SYV94739.1"/>
    <property type="molecule type" value="Genomic_DNA"/>
</dbReference>
<sequence>MLEPLNFNRPMNSEISFVGIKADSYKPNSLSVSSPILLASAENSFSAPYQLFLIKLSSKTW</sequence>
<accession>A0A3B0PDR7</accession>
<proteinExistence type="predicted"/>
<evidence type="ECO:0000313" key="2">
    <source>
        <dbReference type="Proteomes" id="UP000260136"/>
    </source>
</evidence>
<feature type="non-terminal residue" evidence="1">
    <location>
        <position position="61"/>
    </location>
</feature>
<name>A0A3B0PDR7_MYCGL</name>
<gene>
    <name evidence="1" type="ORF">NCTC10115_01036</name>
</gene>
<reference evidence="2" key="1">
    <citation type="submission" date="2018-06" db="EMBL/GenBank/DDBJ databases">
        <authorList>
            <consortium name="Pathogen Informatics"/>
        </authorList>
    </citation>
    <scope>NUCLEOTIDE SEQUENCE [LARGE SCALE GENOMIC DNA]</scope>
    <source>
        <strain evidence="2">NCTC10115</strain>
    </source>
</reference>
<organism evidence="1 2">
    <name type="scientific">Mycoplasmoides gallisepticum</name>
    <name type="common">Mycoplasma gallisepticum</name>
    <dbReference type="NCBI Taxonomy" id="2096"/>
    <lineage>
        <taxon>Bacteria</taxon>
        <taxon>Bacillati</taxon>
        <taxon>Mycoplasmatota</taxon>
        <taxon>Mycoplasmoidales</taxon>
        <taxon>Mycoplasmoidaceae</taxon>
        <taxon>Mycoplasmoides</taxon>
    </lineage>
</organism>
<protein>
    <submittedName>
        <fullName evidence="1">Uncharacterized protein</fullName>
    </submittedName>
</protein>